<name>A0A396IU41_MEDTR</name>
<gene>
    <name evidence="1" type="ORF">MtrunA17_Chr3g0111391</name>
</gene>
<dbReference type="EMBL" id="PSQE01000003">
    <property type="protein sequence ID" value="RHN68211.1"/>
    <property type="molecule type" value="Genomic_DNA"/>
</dbReference>
<dbReference type="AlphaFoldDB" id="A0A396IU41"/>
<organism evidence="1">
    <name type="scientific">Medicago truncatula</name>
    <name type="common">Barrel medic</name>
    <name type="synonym">Medicago tribuloides</name>
    <dbReference type="NCBI Taxonomy" id="3880"/>
    <lineage>
        <taxon>Eukaryota</taxon>
        <taxon>Viridiplantae</taxon>
        <taxon>Streptophyta</taxon>
        <taxon>Embryophyta</taxon>
        <taxon>Tracheophyta</taxon>
        <taxon>Spermatophyta</taxon>
        <taxon>Magnoliopsida</taxon>
        <taxon>eudicotyledons</taxon>
        <taxon>Gunneridae</taxon>
        <taxon>Pentapetalae</taxon>
        <taxon>rosids</taxon>
        <taxon>fabids</taxon>
        <taxon>Fabales</taxon>
        <taxon>Fabaceae</taxon>
        <taxon>Papilionoideae</taxon>
        <taxon>50 kb inversion clade</taxon>
        <taxon>NPAAA clade</taxon>
        <taxon>Hologalegina</taxon>
        <taxon>IRL clade</taxon>
        <taxon>Trifolieae</taxon>
        <taxon>Medicago</taxon>
    </lineage>
</organism>
<proteinExistence type="predicted"/>
<sequence length="106" mass="12578">MRVNNRHPYNNMDLVKICRYAVERSCGHLEDIEIVSFCNGDLLQTIVSWFIRTSKQNVTNQAYVEGSIWKDYILEVVSTLASYYHPPIFHRGEQEFRITMMEEKIF</sequence>
<protein>
    <submittedName>
        <fullName evidence="1">Uncharacterized protein</fullName>
    </submittedName>
</protein>
<accession>A0A396IU41</accession>
<comment type="caution">
    <text evidence="1">The sequence shown here is derived from an EMBL/GenBank/DDBJ whole genome shotgun (WGS) entry which is preliminary data.</text>
</comment>
<evidence type="ECO:0000313" key="1">
    <source>
        <dbReference type="EMBL" id="RHN68211.1"/>
    </source>
</evidence>
<dbReference type="Gramene" id="rna16529">
    <property type="protein sequence ID" value="RHN68211.1"/>
    <property type="gene ID" value="gene16529"/>
</dbReference>
<reference evidence="1" key="1">
    <citation type="journal article" date="2018" name="Nat. Plants">
        <title>Whole-genome landscape of Medicago truncatula symbiotic genes.</title>
        <authorList>
            <person name="Pecrix Y."/>
            <person name="Gamas P."/>
            <person name="Carrere S."/>
        </authorList>
    </citation>
    <scope>NUCLEOTIDE SEQUENCE</scope>
    <source>
        <tissue evidence="1">Leaves</tissue>
    </source>
</reference>
<dbReference type="Proteomes" id="UP000265566">
    <property type="component" value="Chromosome 3"/>
</dbReference>